<dbReference type="InterPro" id="IPR015424">
    <property type="entry name" value="PyrdxlP-dep_Trfase"/>
</dbReference>
<proteinExistence type="inferred from homology"/>
<dbReference type="STRING" id="862908.BMS_3052"/>
<dbReference type="InterPro" id="IPR015421">
    <property type="entry name" value="PyrdxlP-dep_Trfase_major"/>
</dbReference>
<dbReference type="AlphaFoldDB" id="E1WZC5"/>
<dbReference type="SUPFAM" id="SSF53383">
    <property type="entry name" value="PLP-dependent transferases"/>
    <property type="match status" value="1"/>
</dbReference>
<accession>E1WZC5</accession>
<dbReference type="Proteomes" id="UP000008963">
    <property type="component" value="Chromosome"/>
</dbReference>
<dbReference type="OrthoDB" id="5296003at2"/>
<dbReference type="KEGG" id="bmx:BMS_3052"/>
<evidence type="ECO:0000256" key="3">
    <source>
        <dbReference type="ARBA" id="ARBA00022679"/>
    </source>
</evidence>
<dbReference type="GO" id="GO:0051536">
    <property type="term" value="F:iron-sulfur cluster binding"/>
    <property type="evidence" value="ECO:0007669"/>
    <property type="project" value="UniProtKB-KW"/>
</dbReference>
<keyword evidence="11" id="KW-1185">Reference proteome</keyword>
<feature type="domain" description="Aminotransferase class V" evidence="9">
    <location>
        <begin position="2"/>
        <end position="361"/>
    </location>
</feature>
<dbReference type="Gene3D" id="3.40.640.10">
    <property type="entry name" value="Type I PLP-dependent aspartate aminotransferase-like (Major domain)"/>
    <property type="match status" value="1"/>
</dbReference>
<keyword evidence="6" id="KW-0408">Iron</keyword>
<comment type="catalytic activity">
    <reaction evidence="8">
        <text>(sulfur carrier)-H + L-cysteine = (sulfur carrier)-SH + L-alanine</text>
        <dbReference type="Rhea" id="RHEA:43892"/>
        <dbReference type="Rhea" id="RHEA-COMP:14737"/>
        <dbReference type="Rhea" id="RHEA-COMP:14739"/>
        <dbReference type="ChEBI" id="CHEBI:29917"/>
        <dbReference type="ChEBI" id="CHEBI:35235"/>
        <dbReference type="ChEBI" id="CHEBI:57972"/>
        <dbReference type="ChEBI" id="CHEBI:64428"/>
        <dbReference type="EC" id="2.8.1.7"/>
    </reaction>
</comment>
<dbReference type="Gene3D" id="1.10.260.50">
    <property type="match status" value="1"/>
</dbReference>
<dbReference type="PATRIC" id="fig|862908.3.peg.2920"/>
<dbReference type="Pfam" id="PF00266">
    <property type="entry name" value="Aminotran_5"/>
    <property type="match status" value="1"/>
</dbReference>
<dbReference type="Gene3D" id="3.90.1150.10">
    <property type="entry name" value="Aspartate Aminotransferase, domain 1"/>
    <property type="match status" value="1"/>
</dbReference>
<dbReference type="PANTHER" id="PTHR11601:SF34">
    <property type="entry name" value="CYSTEINE DESULFURASE"/>
    <property type="match status" value="1"/>
</dbReference>
<organism evidence="10 11">
    <name type="scientific">Halobacteriovorax marinus (strain ATCC BAA-682 / DSM 15412 / SJ)</name>
    <name type="common">Bacteriovorax marinus</name>
    <dbReference type="NCBI Taxonomy" id="862908"/>
    <lineage>
        <taxon>Bacteria</taxon>
        <taxon>Pseudomonadati</taxon>
        <taxon>Bdellovibrionota</taxon>
        <taxon>Bacteriovoracia</taxon>
        <taxon>Bacteriovoracales</taxon>
        <taxon>Halobacteriovoraceae</taxon>
        <taxon>Halobacteriovorax</taxon>
    </lineage>
</organism>
<evidence type="ECO:0000256" key="7">
    <source>
        <dbReference type="ARBA" id="ARBA00023014"/>
    </source>
</evidence>
<keyword evidence="3" id="KW-0808">Transferase</keyword>
<evidence type="ECO:0000256" key="1">
    <source>
        <dbReference type="ARBA" id="ARBA00001933"/>
    </source>
</evidence>
<comment type="similarity">
    <text evidence="2">Belongs to the class-V pyridoxal-phosphate-dependent aminotransferase family. NifS/IscS subfamily.</text>
</comment>
<dbReference type="PANTHER" id="PTHR11601">
    <property type="entry name" value="CYSTEINE DESULFURYLASE FAMILY MEMBER"/>
    <property type="match status" value="1"/>
</dbReference>
<evidence type="ECO:0000313" key="10">
    <source>
        <dbReference type="EMBL" id="CBW27813.1"/>
    </source>
</evidence>
<dbReference type="EMBL" id="FQ312005">
    <property type="protein sequence ID" value="CBW27813.1"/>
    <property type="molecule type" value="Genomic_DNA"/>
</dbReference>
<evidence type="ECO:0000256" key="2">
    <source>
        <dbReference type="ARBA" id="ARBA00006490"/>
    </source>
</evidence>
<dbReference type="PIRSF" id="PIRSF005572">
    <property type="entry name" value="NifS"/>
    <property type="match status" value="1"/>
</dbReference>
<dbReference type="RefSeq" id="WP_014245584.1">
    <property type="nucleotide sequence ID" value="NC_016620.1"/>
</dbReference>
<comment type="cofactor">
    <cofactor evidence="1">
        <name>pyridoxal 5'-phosphate</name>
        <dbReference type="ChEBI" id="CHEBI:597326"/>
    </cofactor>
</comment>
<dbReference type="InterPro" id="IPR015422">
    <property type="entry name" value="PyrdxlP-dep_Trfase_small"/>
</dbReference>
<dbReference type="InterPro" id="IPR000192">
    <property type="entry name" value="Aminotrans_V_dom"/>
</dbReference>
<sequence>MIYADYNGSAPICEDVKEYFIKRLQDGPFANPNSIHRLGTKVLTAMENSRAICAKTLGAKYTQVIFNSGATEGITQVFHSVLDSAKDDGQNIVITSGIEHSAVINCAKFYVNKGYTHKIVPTLSNGVIDFDQLKEWLKEFKGRIALVAIMAANNETGVIQPFEEIASICTKNEVPFLCDTTQFIGKCHFDFQKTNIDYAVTSGHKFGALTGTGILLAKHPGKLHPLVIGGGQEKGIRGGTQNYLGYETLAVALDSFTKNAGKYEDLKVKRLEFEKEIKKRFPQVVILGEDAPRVCSTTYISYPGVHGQAVQIELESSDIFVTTSSACSDNEPVTSKVLKAMGVSDEVGRGVVRISLGHCSPLESYDKILEALTNAYEKLGKIKSY</sequence>
<gene>
    <name evidence="10" type="primary">nifS</name>
    <name evidence="10" type="ordered locus">BMS_3052</name>
</gene>
<protein>
    <submittedName>
        <fullName evidence="10">Cysteine desulfurase</fullName>
    </submittedName>
</protein>
<keyword evidence="5" id="KW-0663">Pyridoxal phosphate</keyword>
<evidence type="ECO:0000256" key="5">
    <source>
        <dbReference type="ARBA" id="ARBA00022898"/>
    </source>
</evidence>
<dbReference type="GO" id="GO:0046872">
    <property type="term" value="F:metal ion binding"/>
    <property type="evidence" value="ECO:0007669"/>
    <property type="project" value="UniProtKB-KW"/>
</dbReference>
<keyword evidence="7" id="KW-0411">Iron-sulfur</keyword>
<evidence type="ECO:0000259" key="9">
    <source>
        <dbReference type="Pfam" id="PF00266"/>
    </source>
</evidence>
<evidence type="ECO:0000313" key="11">
    <source>
        <dbReference type="Proteomes" id="UP000008963"/>
    </source>
</evidence>
<evidence type="ECO:0000256" key="8">
    <source>
        <dbReference type="ARBA" id="ARBA00050776"/>
    </source>
</evidence>
<keyword evidence="4" id="KW-0479">Metal-binding</keyword>
<dbReference type="GO" id="GO:0031071">
    <property type="term" value="F:cysteine desulfurase activity"/>
    <property type="evidence" value="ECO:0007669"/>
    <property type="project" value="UniProtKB-EC"/>
</dbReference>
<evidence type="ECO:0000256" key="6">
    <source>
        <dbReference type="ARBA" id="ARBA00023004"/>
    </source>
</evidence>
<evidence type="ECO:0000256" key="4">
    <source>
        <dbReference type="ARBA" id="ARBA00022723"/>
    </source>
</evidence>
<dbReference type="eggNOG" id="COG1104">
    <property type="taxonomic scope" value="Bacteria"/>
</dbReference>
<reference evidence="11" key="1">
    <citation type="journal article" date="2013" name="ISME J.">
        <title>A small predatory core genome in the divergent marine Bacteriovorax marinus SJ and the terrestrial Bdellovibrio bacteriovorus.</title>
        <authorList>
            <person name="Crossman L.C."/>
            <person name="Chen H."/>
            <person name="Cerdeno-Tarraga A.M."/>
            <person name="Brooks K."/>
            <person name="Quail M.A."/>
            <person name="Pineiro S.A."/>
            <person name="Hobley L."/>
            <person name="Sockett R.E."/>
            <person name="Bentley S.D."/>
            <person name="Parkhill J."/>
            <person name="Williams H.N."/>
            <person name="Stine O.C."/>
        </authorList>
    </citation>
    <scope>NUCLEOTIDE SEQUENCE [LARGE SCALE GENOMIC DNA]</scope>
    <source>
        <strain evidence="11">ATCC BAA-682 / DSM 15412 / SJ</strain>
    </source>
</reference>
<dbReference type="InterPro" id="IPR016454">
    <property type="entry name" value="Cysteine_dSase"/>
</dbReference>
<name>E1WZC5_HALMS</name>
<dbReference type="HOGENOM" id="CLU_003433_0_0_7"/>